<dbReference type="Proteomes" id="UP001057402">
    <property type="component" value="Chromosome 9"/>
</dbReference>
<protein>
    <submittedName>
        <fullName evidence="1">Uncharacterized protein</fullName>
    </submittedName>
</protein>
<dbReference type="EMBL" id="CM042888">
    <property type="protein sequence ID" value="KAI4326682.1"/>
    <property type="molecule type" value="Genomic_DNA"/>
</dbReference>
<gene>
    <name evidence="1" type="ORF">MLD38_031970</name>
</gene>
<name>A0ACB9MQQ0_9MYRT</name>
<reference evidence="2" key="1">
    <citation type="journal article" date="2023" name="Front. Plant Sci.">
        <title>Chromosomal-level genome assembly of Melastoma candidum provides insights into trichome evolution.</title>
        <authorList>
            <person name="Zhong Y."/>
            <person name="Wu W."/>
            <person name="Sun C."/>
            <person name="Zou P."/>
            <person name="Liu Y."/>
            <person name="Dai S."/>
            <person name="Zhou R."/>
        </authorList>
    </citation>
    <scope>NUCLEOTIDE SEQUENCE [LARGE SCALE GENOMIC DNA]</scope>
</reference>
<keyword evidence="2" id="KW-1185">Reference proteome</keyword>
<proteinExistence type="predicted"/>
<evidence type="ECO:0000313" key="2">
    <source>
        <dbReference type="Proteomes" id="UP001057402"/>
    </source>
</evidence>
<comment type="caution">
    <text evidence="1">The sequence shown here is derived from an EMBL/GenBank/DDBJ whole genome shotgun (WGS) entry which is preliminary data.</text>
</comment>
<evidence type="ECO:0000313" key="1">
    <source>
        <dbReference type="EMBL" id="KAI4326682.1"/>
    </source>
</evidence>
<sequence>MEQRPFLLIPFRKLAPRDLALCVMAVSTVEQVASKMDQELEESPEKWAIKMLYDGDCPICVREVNML</sequence>
<accession>A0ACB9MQQ0</accession>
<organism evidence="1 2">
    <name type="scientific">Melastoma candidum</name>
    <dbReference type="NCBI Taxonomy" id="119954"/>
    <lineage>
        <taxon>Eukaryota</taxon>
        <taxon>Viridiplantae</taxon>
        <taxon>Streptophyta</taxon>
        <taxon>Embryophyta</taxon>
        <taxon>Tracheophyta</taxon>
        <taxon>Spermatophyta</taxon>
        <taxon>Magnoliopsida</taxon>
        <taxon>eudicotyledons</taxon>
        <taxon>Gunneridae</taxon>
        <taxon>Pentapetalae</taxon>
        <taxon>rosids</taxon>
        <taxon>malvids</taxon>
        <taxon>Myrtales</taxon>
        <taxon>Melastomataceae</taxon>
        <taxon>Melastomatoideae</taxon>
        <taxon>Melastomateae</taxon>
        <taxon>Melastoma</taxon>
    </lineage>
</organism>